<protein>
    <recommendedName>
        <fullName evidence="3">DUF3576 domain-containing protein</fullName>
    </recommendedName>
</protein>
<dbReference type="OrthoDB" id="8479681at2"/>
<evidence type="ECO:0000313" key="1">
    <source>
        <dbReference type="EMBL" id="SDX30296.1"/>
    </source>
</evidence>
<dbReference type="EMBL" id="FNOM01000007">
    <property type="protein sequence ID" value="SDX30296.1"/>
    <property type="molecule type" value="Genomic_DNA"/>
</dbReference>
<dbReference type="PROSITE" id="PS51257">
    <property type="entry name" value="PROKAR_LIPOPROTEIN"/>
    <property type="match status" value="1"/>
</dbReference>
<gene>
    <name evidence="1" type="ORF">SAMN04488238_10740</name>
</gene>
<evidence type="ECO:0000313" key="2">
    <source>
        <dbReference type="Proteomes" id="UP000198539"/>
    </source>
</evidence>
<organism evidence="1 2">
    <name type="scientific">Roseicitreum antarcticum</name>
    <dbReference type="NCBI Taxonomy" id="564137"/>
    <lineage>
        <taxon>Bacteria</taxon>
        <taxon>Pseudomonadati</taxon>
        <taxon>Pseudomonadota</taxon>
        <taxon>Alphaproteobacteria</taxon>
        <taxon>Rhodobacterales</taxon>
        <taxon>Paracoccaceae</taxon>
        <taxon>Roseicitreum</taxon>
    </lineage>
</organism>
<dbReference type="RefSeq" id="WP_092890059.1">
    <property type="nucleotide sequence ID" value="NZ_CP061498.1"/>
</dbReference>
<dbReference type="Pfam" id="PF12100">
    <property type="entry name" value="DUF3576"/>
    <property type="match status" value="1"/>
</dbReference>
<dbReference type="AlphaFoldDB" id="A0A1H3AKT4"/>
<dbReference type="Proteomes" id="UP000198539">
    <property type="component" value="Unassembled WGS sequence"/>
</dbReference>
<name>A0A1H3AKT4_9RHOB</name>
<evidence type="ECO:0008006" key="3">
    <source>
        <dbReference type="Google" id="ProtNLM"/>
    </source>
</evidence>
<keyword evidence="2" id="KW-1185">Reference proteome</keyword>
<dbReference type="InterPro" id="IPR021959">
    <property type="entry name" value="DUF3576"/>
</dbReference>
<sequence>MTFHKYARFAVTGGLLLALSACGGTGGGGLGALFSRTPTENAGSEPQRLTPAEQRQSTFFDLFTNVDDPNTTVEVNRYIWNAALEVLDFLPVQSVDPFSGVFVTGFGTPPGGGQAYRATVQVTDPALDARSLNLALVTRGGPASRETVRAVEDAILTRARQLRVRERGL</sequence>
<proteinExistence type="predicted"/>
<dbReference type="STRING" id="564137.SAMN04488238_10740"/>
<accession>A0A1H3AKT4</accession>
<reference evidence="1 2" key="1">
    <citation type="submission" date="2016-10" db="EMBL/GenBank/DDBJ databases">
        <authorList>
            <person name="de Groot N.N."/>
        </authorList>
    </citation>
    <scope>NUCLEOTIDE SEQUENCE [LARGE SCALE GENOMIC DNA]</scope>
    <source>
        <strain evidence="1 2">CGMCC 1.8894</strain>
    </source>
</reference>